<organism evidence="1 2">
    <name type="scientific">Demequina sediminis</name>
    <dbReference type="NCBI Taxonomy" id="1930058"/>
    <lineage>
        <taxon>Bacteria</taxon>
        <taxon>Bacillati</taxon>
        <taxon>Actinomycetota</taxon>
        <taxon>Actinomycetes</taxon>
        <taxon>Micrococcales</taxon>
        <taxon>Demequinaceae</taxon>
        <taxon>Demequina</taxon>
    </lineage>
</organism>
<gene>
    <name evidence="1" type="ORF">Lsed01_00374</name>
</gene>
<dbReference type="EMBL" id="BAABRR010000001">
    <property type="protein sequence ID" value="GAA5517957.1"/>
    <property type="molecule type" value="Genomic_DNA"/>
</dbReference>
<keyword evidence="2" id="KW-1185">Reference proteome</keyword>
<evidence type="ECO:0000313" key="2">
    <source>
        <dbReference type="Proteomes" id="UP001426770"/>
    </source>
</evidence>
<dbReference type="Proteomes" id="UP001426770">
    <property type="component" value="Unassembled WGS sequence"/>
</dbReference>
<protein>
    <submittedName>
        <fullName evidence="1">Uncharacterized protein</fullName>
    </submittedName>
</protein>
<evidence type="ECO:0000313" key="1">
    <source>
        <dbReference type="EMBL" id="GAA5517957.1"/>
    </source>
</evidence>
<proteinExistence type="predicted"/>
<name>A0ABP9WDP9_9MICO</name>
<reference evidence="1 2" key="1">
    <citation type="submission" date="2024-02" db="EMBL/GenBank/DDBJ databases">
        <title>Lysinimicrobium sediminis NBRC 112286.</title>
        <authorList>
            <person name="Ichikawa N."/>
            <person name="Katano-Makiyama Y."/>
            <person name="Hidaka K."/>
        </authorList>
    </citation>
    <scope>NUCLEOTIDE SEQUENCE [LARGE SCALE GENOMIC DNA]</scope>
    <source>
        <strain evidence="1 2">NBRC 112286</strain>
    </source>
</reference>
<accession>A0ABP9WDP9</accession>
<comment type="caution">
    <text evidence="1">The sequence shown here is derived from an EMBL/GenBank/DDBJ whole genome shotgun (WGS) entry which is preliminary data.</text>
</comment>
<sequence>MRRIPAAILDSCGVSAQYRDSQSEVATALDNVATGIAKGAQGVSRLLQAANMDAPVEAIASERHPTVLAALLLNRAPLEPTRTASEPGV</sequence>